<reference evidence="2 3" key="1">
    <citation type="journal article" date="2011" name="Science">
        <title>The ecoresponsive genome of Daphnia pulex.</title>
        <authorList>
            <person name="Colbourne J.K."/>
            <person name="Pfrender M.E."/>
            <person name="Gilbert D."/>
            <person name="Thomas W.K."/>
            <person name="Tucker A."/>
            <person name="Oakley T.H."/>
            <person name="Tokishita S."/>
            <person name="Aerts A."/>
            <person name="Arnold G.J."/>
            <person name="Basu M.K."/>
            <person name="Bauer D.J."/>
            <person name="Caceres C.E."/>
            <person name="Carmel L."/>
            <person name="Casola C."/>
            <person name="Choi J.H."/>
            <person name="Detter J.C."/>
            <person name="Dong Q."/>
            <person name="Dusheyko S."/>
            <person name="Eads B.D."/>
            <person name="Frohlich T."/>
            <person name="Geiler-Samerotte K.A."/>
            <person name="Gerlach D."/>
            <person name="Hatcher P."/>
            <person name="Jogdeo S."/>
            <person name="Krijgsveld J."/>
            <person name="Kriventseva E.V."/>
            <person name="Kultz D."/>
            <person name="Laforsch C."/>
            <person name="Lindquist E."/>
            <person name="Lopez J."/>
            <person name="Manak J.R."/>
            <person name="Muller J."/>
            <person name="Pangilinan J."/>
            <person name="Patwardhan R.P."/>
            <person name="Pitluck S."/>
            <person name="Pritham E.J."/>
            <person name="Rechtsteiner A."/>
            <person name="Rho M."/>
            <person name="Rogozin I.B."/>
            <person name="Sakarya O."/>
            <person name="Salamov A."/>
            <person name="Schaack S."/>
            <person name="Shapiro H."/>
            <person name="Shiga Y."/>
            <person name="Skalitzky C."/>
            <person name="Smith Z."/>
            <person name="Souvorov A."/>
            <person name="Sung W."/>
            <person name="Tang Z."/>
            <person name="Tsuchiya D."/>
            <person name="Tu H."/>
            <person name="Vos H."/>
            <person name="Wang M."/>
            <person name="Wolf Y.I."/>
            <person name="Yamagata H."/>
            <person name="Yamada T."/>
            <person name="Ye Y."/>
            <person name="Shaw J.R."/>
            <person name="Andrews J."/>
            <person name="Crease T.J."/>
            <person name="Tang H."/>
            <person name="Lucas S.M."/>
            <person name="Robertson H.M."/>
            <person name="Bork P."/>
            <person name="Koonin E.V."/>
            <person name="Zdobnov E.M."/>
            <person name="Grigoriev I.V."/>
            <person name="Lynch M."/>
            <person name="Boore J.L."/>
        </authorList>
    </citation>
    <scope>NUCLEOTIDE SEQUENCE [LARGE SCALE GENOMIC DNA]</scope>
</reference>
<evidence type="ECO:0000313" key="2">
    <source>
        <dbReference type="EMBL" id="EFX84695.1"/>
    </source>
</evidence>
<dbReference type="HOGENOM" id="CLU_689396_0_0_1"/>
<keyword evidence="3" id="KW-1185">Reference proteome</keyword>
<feature type="compositionally biased region" description="Basic and acidic residues" evidence="1">
    <location>
        <begin position="272"/>
        <end position="284"/>
    </location>
</feature>
<sequence length="400" mass="45240">MNAKEEEEEIDKKKNETFVGVGRSRCNSHGGRYVSTVRTENEGFVSYVNHPSCNASTFFSAKSTAKGKLTGEKKVDRTLVAVWIDPSHLAMKTPIHPGTICISRRFYKESVRWIDAVETKGGTCDGPIQEDGTDGASTRMFQQSTSRRRIKTERPQKIPKGYDSTGHYRARHGSTHAAASFHLEPRNVFVLSWAKLDCAAIKNQITNLWLGFSRNRPPPFLARENSLTAKSREERYKWTREITRPSFHGQVAPEEKKTKKERTQKAWQVAGNDEKQKIEKDKRRPPFRMTRHSRQRETEYQGTGVLEKKFLVHFRSPERNSIKQMNNKQLFGVGAAGGEKPNDGTTITDYVDVNREQTGCLLMQNNFGKARGHKSAVQQGSGLIPSRTKNEVGGGYHVAK</sequence>
<accession>E9G770</accession>
<dbReference type="InParanoid" id="E9G770"/>
<dbReference type="KEGG" id="dpx:DAPPUDRAFT_238711"/>
<protein>
    <submittedName>
        <fullName evidence="2">Uncharacterized protein</fullName>
    </submittedName>
</protein>
<feature type="region of interest" description="Disordered" evidence="1">
    <location>
        <begin position="376"/>
        <end position="400"/>
    </location>
</feature>
<dbReference type="EMBL" id="GL732534">
    <property type="protein sequence ID" value="EFX84695.1"/>
    <property type="molecule type" value="Genomic_DNA"/>
</dbReference>
<dbReference type="AlphaFoldDB" id="E9G770"/>
<gene>
    <name evidence="2" type="ORF">DAPPUDRAFT_238711</name>
</gene>
<proteinExistence type="predicted"/>
<feature type="region of interest" description="Disordered" evidence="1">
    <location>
        <begin position="249"/>
        <end position="300"/>
    </location>
</feature>
<organism evidence="2 3">
    <name type="scientific">Daphnia pulex</name>
    <name type="common">Water flea</name>
    <dbReference type="NCBI Taxonomy" id="6669"/>
    <lineage>
        <taxon>Eukaryota</taxon>
        <taxon>Metazoa</taxon>
        <taxon>Ecdysozoa</taxon>
        <taxon>Arthropoda</taxon>
        <taxon>Crustacea</taxon>
        <taxon>Branchiopoda</taxon>
        <taxon>Diplostraca</taxon>
        <taxon>Cladocera</taxon>
        <taxon>Anomopoda</taxon>
        <taxon>Daphniidae</taxon>
        <taxon>Daphnia</taxon>
    </lineage>
</organism>
<feature type="compositionally biased region" description="Basic residues" evidence="1">
    <location>
        <begin position="285"/>
        <end position="294"/>
    </location>
</feature>
<dbReference type="Proteomes" id="UP000000305">
    <property type="component" value="Unassembled WGS sequence"/>
</dbReference>
<name>E9G770_DAPPU</name>
<evidence type="ECO:0000256" key="1">
    <source>
        <dbReference type="SAM" id="MobiDB-lite"/>
    </source>
</evidence>
<feature type="compositionally biased region" description="Basic and acidic residues" evidence="1">
    <location>
        <begin position="253"/>
        <end position="264"/>
    </location>
</feature>
<evidence type="ECO:0000313" key="3">
    <source>
        <dbReference type="Proteomes" id="UP000000305"/>
    </source>
</evidence>